<proteinExistence type="predicted"/>
<evidence type="ECO:0000313" key="2">
    <source>
        <dbReference type="Proteomes" id="UP001151760"/>
    </source>
</evidence>
<organism evidence="1 2">
    <name type="scientific">Tanacetum coccineum</name>
    <dbReference type="NCBI Taxonomy" id="301880"/>
    <lineage>
        <taxon>Eukaryota</taxon>
        <taxon>Viridiplantae</taxon>
        <taxon>Streptophyta</taxon>
        <taxon>Embryophyta</taxon>
        <taxon>Tracheophyta</taxon>
        <taxon>Spermatophyta</taxon>
        <taxon>Magnoliopsida</taxon>
        <taxon>eudicotyledons</taxon>
        <taxon>Gunneridae</taxon>
        <taxon>Pentapetalae</taxon>
        <taxon>asterids</taxon>
        <taxon>campanulids</taxon>
        <taxon>Asterales</taxon>
        <taxon>Asteraceae</taxon>
        <taxon>Asteroideae</taxon>
        <taxon>Anthemideae</taxon>
        <taxon>Anthemidinae</taxon>
        <taxon>Tanacetum</taxon>
    </lineage>
</organism>
<name>A0ABQ5F8Y9_9ASTR</name>
<reference evidence="1" key="2">
    <citation type="submission" date="2022-01" db="EMBL/GenBank/DDBJ databases">
        <authorList>
            <person name="Yamashiro T."/>
            <person name="Shiraishi A."/>
            <person name="Satake H."/>
            <person name="Nakayama K."/>
        </authorList>
    </citation>
    <scope>NUCLEOTIDE SEQUENCE</scope>
</reference>
<sequence>MYDILLQECVSQDVMCSYLQSLSDLDAHTELQCLNLHKVKECECLAKKLSKQTKTVSKEVYNELSRSFAKLEKHSISLELALQQCQEQMKNDTVCKEKASNVFLKEREQYFEGYLMTSNNIYFIASFIPLIMEYLMNISKRRTFWSLNEDILKITILTTNTPYPSRKKWHIYSEEEEAETMVETIEQYMSKTQANSGSGVARPKIKDKDNFELKGQFLKELRTNTFSGSDHEDANEHIEKVLEIVDLFHIPNITIDKVMLRAFPMSLTGSASRWLRNEPTGQIKTWDGL</sequence>
<evidence type="ECO:0000313" key="1">
    <source>
        <dbReference type="EMBL" id="GJT59732.1"/>
    </source>
</evidence>
<dbReference type="Proteomes" id="UP001151760">
    <property type="component" value="Unassembled WGS sequence"/>
</dbReference>
<comment type="caution">
    <text evidence="1">The sequence shown here is derived from an EMBL/GenBank/DDBJ whole genome shotgun (WGS) entry which is preliminary data.</text>
</comment>
<gene>
    <name evidence="1" type="ORF">Tco_1003265</name>
</gene>
<protein>
    <recommendedName>
        <fullName evidence="3">Retrotransposon gag domain-containing protein</fullName>
    </recommendedName>
</protein>
<reference evidence="1" key="1">
    <citation type="journal article" date="2022" name="Int. J. Mol. Sci.">
        <title>Draft Genome of Tanacetum Coccineum: Genomic Comparison of Closely Related Tanacetum-Family Plants.</title>
        <authorList>
            <person name="Yamashiro T."/>
            <person name="Shiraishi A."/>
            <person name="Nakayama K."/>
            <person name="Satake H."/>
        </authorList>
    </citation>
    <scope>NUCLEOTIDE SEQUENCE</scope>
</reference>
<dbReference type="PANTHER" id="PTHR33223">
    <property type="entry name" value="CCHC-TYPE DOMAIN-CONTAINING PROTEIN"/>
    <property type="match status" value="1"/>
</dbReference>
<evidence type="ECO:0008006" key="3">
    <source>
        <dbReference type="Google" id="ProtNLM"/>
    </source>
</evidence>
<dbReference type="PANTHER" id="PTHR33223:SF11">
    <property type="entry name" value="ELEMENT PROTEIN, PUTATIVE-RELATED"/>
    <property type="match status" value="1"/>
</dbReference>
<accession>A0ABQ5F8Y9</accession>
<dbReference type="EMBL" id="BQNB010017135">
    <property type="protein sequence ID" value="GJT59732.1"/>
    <property type="molecule type" value="Genomic_DNA"/>
</dbReference>
<keyword evidence="2" id="KW-1185">Reference proteome</keyword>